<dbReference type="Gene3D" id="1.10.8.60">
    <property type="match status" value="1"/>
</dbReference>
<dbReference type="InterPro" id="IPR058031">
    <property type="entry name" value="AAA_lid_NorR"/>
</dbReference>
<feature type="modified residue" description="4-aspartylphosphate" evidence="7">
    <location>
        <position position="56"/>
    </location>
</feature>
<feature type="domain" description="Sigma-54 factor interaction" evidence="8">
    <location>
        <begin position="146"/>
        <end position="375"/>
    </location>
</feature>
<keyword evidence="4" id="KW-0805">Transcription regulation</keyword>
<dbReference type="InterPro" id="IPR011006">
    <property type="entry name" value="CheY-like_superfamily"/>
</dbReference>
<dbReference type="GO" id="GO:0043565">
    <property type="term" value="F:sequence-specific DNA binding"/>
    <property type="evidence" value="ECO:0007669"/>
    <property type="project" value="InterPro"/>
</dbReference>
<dbReference type="RefSeq" id="WP_111434013.1">
    <property type="nucleotide sequence ID" value="NZ_JACIGG010000008.1"/>
</dbReference>
<evidence type="ECO:0000256" key="4">
    <source>
        <dbReference type="ARBA" id="ARBA00023015"/>
    </source>
</evidence>
<keyword evidence="5" id="KW-0010">Activator</keyword>
<dbReference type="InterPro" id="IPR002197">
    <property type="entry name" value="HTH_Fis"/>
</dbReference>
<dbReference type="InterPro" id="IPR003593">
    <property type="entry name" value="AAA+_ATPase"/>
</dbReference>
<dbReference type="OrthoDB" id="9802388at2"/>
<dbReference type="Pfam" id="PF00072">
    <property type="entry name" value="Response_reg"/>
    <property type="match status" value="1"/>
</dbReference>
<keyword evidence="2" id="KW-0067">ATP-binding</keyword>
<dbReference type="InterPro" id="IPR027417">
    <property type="entry name" value="P-loop_NTPase"/>
</dbReference>
<accession>A0A327JP40</accession>
<keyword evidence="7" id="KW-0597">Phosphoprotein</keyword>
<evidence type="ECO:0000259" key="8">
    <source>
        <dbReference type="PROSITE" id="PS50045"/>
    </source>
</evidence>
<reference evidence="10 11" key="1">
    <citation type="submission" date="2017-07" db="EMBL/GenBank/DDBJ databases">
        <title>Draft Genome Sequences of Select Purple Nonsulfur Bacteria.</title>
        <authorList>
            <person name="Lasarre B."/>
            <person name="Mckinlay J.B."/>
        </authorList>
    </citation>
    <scope>NUCLEOTIDE SEQUENCE [LARGE SCALE GENOMIC DNA]</scope>
    <source>
        <strain evidence="10 11">DSM 11290</strain>
    </source>
</reference>
<dbReference type="GO" id="GO:0000160">
    <property type="term" value="P:phosphorelay signal transduction system"/>
    <property type="evidence" value="ECO:0007669"/>
    <property type="project" value="UniProtKB-KW"/>
</dbReference>
<dbReference type="PROSITE" id="PS50045">
    <property type="entry name" value="SIGMA54_INTERACT_4"/>
    <property type="match status" value="1"/>
</dbReference>
<dbReference type="Gene3D" id="3.40.50.300">
    <property type="entry name" value="P-loop containing nucleotide triphosphate hydrolases"/>
    <property type="match status" value="1"/>
</dbReference>
<dbReference type="PROSITE" id="PS50110">
    <property type="entry name" value="RESPONSE_REGULATORY"/>
    <property type="match status" value="1"/>
</dbReference>
<evidence type="ECO:0000313" key="10">
    <source>
        <dbReference type="EMBL" id="RAI27841.1"/>
    </source>
</evidence>
<keyword evidence="1" id="KW-0547">Nucleotide-binding</keyword>
<comment type="caution">
    <text evidence="10">The sequence shown here is derived from an EMBL/GenBank/DDBJ whole genome shotgun (WGS) entry which is preliminary data.</text>
</comment>
<dbReference type="InterPro" id="IPR025944">
    <property type="entry name" value="Sigma_54_int_dom_CS"/>
</dbReference>
<proteinExistence type="predicted"/>
<gene>
    <name evidence="10" type="ORF">CH339_09000</name>
</gene>
<evidence type="ECO:0000256" key="3">
    <source>
        <dbReference type="ARBA" id="ARBA00023012"/>
    </source>
</evidence>
<dbReference type="SMART" id="SM00382">
    <property type="entry name" value="AAA"/>
    <property type="match status" value="1"/>
</dbReference>
<dbReference type="Gene3D" id="3.40.50.2300">
    <property type="match status" value="1"/>
</dbReference>
<dbReference type="InterPro" id="IPR009057">
    <property type="entry name" value="Homeodomain-like_sf"/>
</dbReference>
<organism evidence="10 11">
    <name type="scientific">Rhodobium orientis</name>
    <dbReference type="NCBI Taxonomy" id="34017"/>
    <lineage>
        <taxon>Bacteria</taxon>
        <taxon>Pseudomonadati</taxon>
        <taxon>Pseudomonadota</taxon>
        <taxon>Alphaproteobacteria</taxon>
        <taxon>Hyphomicrobiales</taxon>
        <taxon>Rhodobiaceae</taxon>
        <taxon>Rhodobium</taxon>
    </lineage>
</organism>
<evidence type="ECO:0000256" key="1">
    <source>
        <dbReference type="ARBA" id="ARBA00022741"/>
    </source>
</evidence>
<dbReference type="EMBL" id="NPEV01000014">
    <property type="protein sequence ID" value="RAI27841.1"/>
    <property type="molecule type" value="Genomic_DNA"/>
</dbReference>
<dbReference type="PROSITE" id="PS00688">
    <property type="entry name" value="SIGMA54_INTERACT_3"/>
    <property type="match status" value="1"/>
</dbReference>
<dbReference type="Proteomes" id="UP000249299">
    <property type="component" value="Unassembled WGS sequence"/>
</dbReference>
<feature type="domain" description="Response regulatory" evidence="9">
    <location>
        <begin position="7"/>
        <end position="121"/>
    </location>
</feature>
<dbReference type="CDD" id="cd00009">
    <property type="entry name" value="AAA"/>
    <property type="match status" value="1"/>
</dbReference>
<dbReference type="SUPFAM" id="SSF52172">
    <property type="entry name" value="CheY-like"/>
    <property type="match status" value="1"/>
</dbReference>
<dbReference type="Pfam" id="PF25601">
    <property type="entry name" value="AAA_lid_14"/>
    <property type="match status" value="1"/>
</dbReference>
<evidence type="ECO:0000259" key="9">
    <source>
        <dbReference type="PROSITE" id="PS50110"/>
    </source>
</evidence>
<protein>
    <submittedName>
        <fullName evidence="10">Two-component system response regulator</fullName>
    </submittedName>
</protein>
<sequence length="468" mass="51839">MTNAAPLALVVDDDQAIRHMLTAVLEKEGLEVVVANDGLEGVETFRRRHAAVVLLDIRMPRMNGLEALKAIVEIDRSARIVLMTAFAEIGTAVQAMKDGAFDYVLKPFDLDEIRMLVRRILEIRAMQHDIVSLRRELSERYGAEGILTNNPRMIEQRDKIARVARSNATALIQGESGTGKELVAAAIHYGSPRASKAFVKVNCAAIPEGLHESEFFGHEKGAFTGAVGRHRGRFEQAEHGTLFLDEIGEISPGLQAKLLRVLQEHEFQRVGGTTPIQTDVRIVAATNKNLQDMVREGKFRQDLYFRLNVVTLETIPLRERPEDVRLLAEHFLERFCAENDVVIRGFDSAAMDCLLAWSWPGNVRELVNAVEHAVVMCTNNFITAEDLPRSVAGTGEGLGDCDAFGSGSRTGSLRDLVNEFESQVIRNALVRHGGNRSHTAVELGISRRTLLYKLQEYGLATPSGEHEA</sequence>
<dbReference type="GO" id="GO:0006355">
    <property type="term" value="P:regulation of DNA-templated transcription"/>
    <property type="evidence" value="ECO:0007669"/>
    <property type="project" value="InterPro"/>
</dbReference>
<keyword evidence="11" id="KW-1185">Reference proteome</keyword>
<evidence type="ECO:0000256" key="7">
    <source>
        <dbReference type="PROSITE-ProRule" id="PRU00169"/>
    </source>
</evidence>
<dbReference type="Pfam" id="PF00158">
    <property type="entry name" value="Sigma54_activat"/>
    <property type="match status" value="1"/>
</dbReference>
<name>A0A327JP40_9HYPH</name>
<evidence type="ECO:0000256" key="2">
    <source>
        <dbReference type="ARBA" id="ARBA00022840"/>
    </source>
</evidence>
<dbReference type="Pfam" id="PF02954">
    <property type="entry name" value="HTH_8"/>
    <property type="match status" value="1"/>
</dbReference>
<dbReference type="PRINTS" id="PR01590">
    <property type="entry name" value="HTHFIS"/>
</dbReference>
<dbReference type="SUPFAM" id="SSF52540">
    <property type="entry name" value="P-loop containing nucleoside triphosphate hydrolases"/>
    <property type="match status" value="1"/>
</dbReference>
<dbReference type="FunFam" id="3.40.50.300:FF:000006">
    <property type="entry name" value="DNA-binding transcriptional regulator NtrC"/>
    <property type="match status" value="1"/>
</dbReference>
<evidence type="ECO:0000313" key="11">
    <source>
        <dbReference type="Proteomes" id="UP000249299"/>
    </source>
</evidence>
<dbReference type="AlphaFoldDB" id="A0A327JP40"/>
<dbReference type="SMART" id="SM00448">
    <property type="entry name" value="REC"/>
    <property type="match status" value="1"/>
</dbReference>
<dbReference type="PANTHER" id="PTHR32071">
    <property type="entry name" value="TRANSCRIPTIONAL REGULATORY PROTEIN"/>
    <property type="match status" value="1"/>
</dbReference>
<keyword evidence="3" id="KW-0902">Two-component regulatory system</keyword>
<dbReference type="Gene3D" id="1.10.10.60">
    <property type="entry name" value="Homeodomain-like"/>
    <property type="match status" value="1"/>
</dbReference>
<dbReference type="SUPFAM" id="SSF46689">
    <property type="entry name" value="Homeodomain-like"/>
    <property type="match status" value="1"/>
</dbReference>
<dbReference type="GO" id="GO:0005524">
    <property type="term" value="F:ATP binding"/>
    <property type="evidence" value="ECO:0007669"/>
    <property type="project" value="UniProtKB-KW"/>
</dbReference>
<dbReference type="InterPro" id="IPR002078">
    <property type="entry name" value="Sigma_54_int"/>
</dbReference>
<evidence type="ECO:0000256" key="5">
    <source>
        <dbReference type="ARBA" id="ARBA00023159"/>
    </source>
</evidence>
<dbReference type="InterPro" id="IPR001789">
    <property type="entry name" value="Sig_transdc_resp-reg_receiver"/>
</dbReference>
<keyword evidence="6" id="KW-0804">Transcription</keyword>
<evidence type="ECO:0000256" key="6">
    <source>
        <dbReference type="ARBA" id="ARBA00023163"/>
    </source>
</evidence>